<dbReference type="EMBL" id="VUMD01000008">
    <property type="protein sequence ID" value="MSS37023.1"/>
    <property type="molecule type" value="Genomic_DNA"/>
</dbReference>
<dbReference type="AlphaFoldDB" id="A0A7X2NLI9"/>
<dbReference type="Pfam" id="PF21844">
    <property type="entry name" value="DUF6903"/>
    <property type="match status" value="1"/>
</dbReference>
<keyword evidence="1" id="KW-0812">Transmembrane</keyword>
<keyword evidence="1" id="KW-1133">Transmembrane helix</keyword>
<gene>
    <name evidence="2" type="ORF">FYJ39_10635</name>
</gene>
<sequence>MEERTKKIVTGIIAALIFIMCVALIAVGQKNVGPKGLFTMLAGLAGLVSLLAFYNSKFK</sequence>
<evidence type="ECO:0000313" key="3">
    <source>
        <dbReference type="Proteomes" id="UP000429958"/>
    </source>
</evidence>
<dbReference type="RefSeq" id="WP_154472458.1">
    <property type="nucleotide sequence ID" value="NZ_DBEWUL010000086.1"/>
</dbReference>
<comment type="caution">
    <text evidence="2">The sequence shown here is derived from an EMBL/GenBank/DDBJ whole genome shotgun (WGS) entry which is preliminary data.</text>
</comment>
<keyword evidence="1" id="KW-0472">Membrane</keyword>
<feature type="transmembrane region" description="Helical" evidence="1">
    <location>
        <begin position="12"/>
        <end position="30"/>
    </location>
</feature>
<evidence type="ECO:0000313" key="2">
    <source>
        <dbReference type="EMBL" id="MSS37023.1"/>
    </source>
</evidence>
<reference evidence="2 3" key="1">
    <citation type="submission" date="2019-08" db="EMBL/GenBank/DDBJ databases">
        <title>In-depth cultivation of the pig gut microbiome towards novel bacterial diversity and tailored functional studies.</title>
        <authorList>
            <person name="Wylensek D."/>
            <person name="Hitch T.C.A."/>
            <person name="Clavel T."/>
        </authorList>
    </citation>
    <scope>NUCLEOTIDE SEQUENCE [LARGE SCALE GENOMIC DNA]</scope>
    <source>
        <strain evidence="2 3">WCA-389-WT-23D1</strain>
    </source>
</reference>
<accession>A0A7X2NLI9</accession>
<protein>
    <submittedName>
        <fullName evidence="2">Uncharacterized protein</fullName>
    </submittedName>
</protein>
<keyword evidence="3" id="KW-1185">Reference proteome</keyword>
<proteinExistence type="predicted"/>
<dbReference type="Proteomes" id="UP000429958">
    <property type="component" value="Unassembled WGS sequence"/>
</dbReference>
<evidence type="ECO:0000256" key="1">
    <source>
        <dbReference type="SAM" id="Phobius"/>
    </source>
</evidence>
<feature type="transmembrane region" description="Helical" evidence="1">
    <location>
        <begin position="36"/>
        <end position="54"/>
    </location>
</feature>
<name>A0A7X2NLI9_9CLOT</name>
<dbReference type="InterPro" id="IPR054198">
    <property type="entry name" value="DUF6903"/>
</dbReference>
<organism evidence="2 3">
    <name type="scientific">Clostridium porci</name>
    <dbReference type="NCBI Taxonomy" id="2605778"/>
    <lineage>
        <taxon>Bacteria</taxon>
        <taxon>Bacillati</taxon>
        <taxon>Bacillota</taxon>
        <taxon>Clostridia</taxon>
        <taxon>Eubacteriales</taxon>
        <taxon>Clostridiaceae</taxon>
        <taxon>Clostridium</taxon>
    </lineage>
</organism>